<dbReference type="EMBL" id="JAHLQI010000004">
    <property type="protein sequence ID" value="MBU5490704.1"/>
    <property type="molecule type" value="Genomic_DNA"/>
</dbReference>
<reference evidence="1 2" key="1">
    <citation type="submission" date="2021-06" db="EMBL/GenBank/DDBJ databases">
        <authorList>
            <person name="Sun Q."/>
            <person name="Li D."/>
        </authorList>
    </citation>
    <scope>NUCLEOTIDE SEQUENCE [LARGE SCALE GENOMIC DNA]</scope>
    <source>
        <strain evidence="1 2">MSJd-7</strain>
    </source>
</reference>
<keyword evidence="1" id="KW-0378">Hydrolase</keyword>
<gene>
    <name evidence="1" type="ORF">KQI75_08745</name>
</gene>
<dbReference type="InterPro" id="IPR006379">
    <property type="entry name" value="HAD-SF_hydro_IIB"/>
</dbReference>
<evidence type="ECO:0000313" key="1">
    <source>
        <dbReference type="EMBL" id="MBU5490704.1"/>
    </source>
</evidence>
<protein>
    <submittedName>
        <fullName evidence="1">Cof-type HAD-IIB family hydrolase</fullName>
    </submittedName>
</protein>
<comment type="caution">
    <text evidence="1">The sequence shown here is derived from an EMBL/GenBank/DDBJ whole genome shotgun (WGS) entry which is preliminary data.</text>
</comment>
<dbReference type="InterPro" id="IPR000150">
    <property type="entry name" value="Cof"/>
</dbReference>
<dbReference type="PROSITE" id="PS01229">
    <property type="entry name" value="COF_2"/>
    <property type="match status" value="1"/>
</dbReference>
<dbReference type="NCBIfam" id="TIGR00099">
    <property type="entry name" value="Cof-subfamily"/>
    <property type="match status" value="1"/>
</dbReference>
<keyword evidence="2" id="KW-1185">Reference proteome</keyword>
<name>A0ABS6EV03_9FIRM</name>
<dbReference type="PANTHER" id="PTHR10000:SF8">
    <property type="entry name" value="HAD SUPERFAMILY HYDROLASE-LIKE, TYPE 3"/>
    <property type="match status" value="1"/>
</dbReference>
<dbReference type="RefSeq" id="WP_216470423.1">
    <property type="nucleotide sequence ID" value="NZ_JAHLQI010000004.1"/>
</dbReference>
<proteinExistence type="predicted"/>
<sequence>MGKFDGIFIASDMDGTLLDDTHAIQRETIQALEYFTQNGGYFSLATGRTRPATAAYRKLLPCNGPGVYLNGAIICDEALEKVIYMEGLDDGAKQLAREVMEAYPHLGIEVFLLDHSYVCRMCEVTRQHFVNLDIPYTLCGLDEIPEPTQEWGKINFTGEHDEVLAARPFIDRVKDKYNLTFSTPVYYEMTCKGGHKGDGVQRAASYLGVEPSLVCTVGDSQNDLPMLRGAGISFAPENARQEVLDTVDVVVADNNHNTLQGVVEYLDKQFG</sequence>
<evidence type="ECO:0000313" key="2">
    <source>
        <dbReference type="Proteomes" id="UP000783588"/>
    </source>
</evidence>
<dbReference type="GO" id="GO:0016787">
    <property type="term" value="F:hydrolase activity"/>
    <property type="evidence" value="ECO:0007669"/>
    <property type="project" value="UniProtKB-KW"/>
</dbReference>
<dbReference type="Proteomes" id="UP000783588">
    <property type="component" value="Unassembled WGS sequence"/>
</dbReference>
<accession>A0ABS6EV03</accession>
<dbReference type="PANTHER" id="PTHR10000">
    <property type="entry name" value="PHOSPHOSERINE PHOSPHATASE"/>
    <property type="match status" value="1"/>
</dbReference>
<dbReference type="NCBIfam" id="TIGR01484">
    <property type="entry name" value="HAD-SF-IIB"/>
    <property type="match status" value="1"/>
</dbReference>
<organism evidence="1 2">
    <name type="scientific">Butyricicoccus intestinisimiae</name>
    <dbReference type="NCBI Taxonomy" id="2841509"/>
    <lineage>
        <taxon>Bacteria</taxon>
        <taxon>Bacillati</taxon>
        <taxon>Bacillota</taxon>
        <taxon>Clostridia</taxon>
        <taxon>Eubacteriales</taxon>
        <taxon>Butyricicoccaceae</taxon>
        <taxon>Butyricicoccus</taxon>
    </lineage>
</organism>
<dbReference type="Pfam" id="PF08282">
    <property type="entry name" value="Hydrolase_3"/>
    <property type="match status" value="1"/>
</dbReference>